<gene>
    <name evidence="1" type="primary">METTL9</name>
    <name evidence="1" type="ORF">EVAR_103102_1</name>
</gene>
<dbReference type="Gene3D" id="3.40.50.150">
    <property type="entry name" value="Vaccinia Virus protein VP39"/>
    <property type="match status" value="1"/>
</dbReference>
<dbReference type="Proteomes" id="UP000299102">
    <property type="component" value="Unassembled WGS sequence"/>
</dbReference>
<dbReference type="GO" id="GO:0032259">
    <property type="term" value="P:methylation"/>
    <property type="evidence" value="ECO:0007669"/>
    <property type="project" value="UniProtKB-KW"/>
</dbReference>
<dbReference type="InterPro" id="IPR007884">
    <property type="entry name" value="METL9"/>
</dbReference>
<protein>
    <submittedName>
        <fullName evidence="1">Methyltransferase-like protein 9</fullName>
    </submittedName>
</protein>
<reference evidence="1 2" key="1">
    <citation type="journal article" date="2019" name="Commun. Biol.">
        <title>The bagworm genome reveals a unique fibroin gene that provides high tensile strength.</title>
        <authorList>
            <person name="Kono N."/>
            <person name="Nakamura H."/>
            <person name="Ohtoshi R."/>
            <person name="Tomita M."/>
            <person name="Numata K."/>
            <person name="Arakawa K."/>
        </authorList>
    </citation>
    <scope>NUCLEOTIDE SEQUENCE [LARGE SCALE GENOMIC DNA]</scope>
</reference>
<keyword evidence="1" id="KW-0489">Methyltransferase</keyword>
<evidence type="ECO:0000313" key="2">
    <source>
        <dbReference type="Proteomes" id="UP000299102"/>
    </source>
</evidence>
<evidence type="ECO:0000313" key="1">
    <source>
        <dbReference type="EMBL" id="GBP52667.1"/>
    </source>
</evidence>
<dbReference type="GO" id="GO:0106370">
    <property type="term" value="F:protein-L-histidine N-pros-methyltransferase activity"/>
    <property type="evidence" value="ECO:0007669"/>
    <property type="project" value="InterPro"/>
</dbReference>
<keyword evidence="1" id="KW-0808">Transferase</keyword>
<dbReference type="InterPro" id="IPR029063">
    <property type="entry name" value="SAM-dependent_MTases_sf"/>
</dbReference>
<keyword evidence="2" id="KW-1185">Reference proteome</keyword>
<dbReference type="Pfam" id="PF05219">
    <property type="entry name" value="DREV"/>
    <property type="match status" value="1"/>
</dbReference>
<organism evidence="1 2">
    <name type="scientific">Eumeta variegata</name>
    <name type="common">Bagworm moth</name>
    <name type="synonym">Eumeta japonica</name>
    <dbReference type="NCBI Taxonomy" id="151549"/>
    <lineage>
        <taxon>Eukaryota</taxon>
        <taxon>Metazoa</taxon>
        <taxon>Ecdysozoa</taxon>
        <taxon>Arthropoda</taxon>
        <taxon>Hexapoda</taxon>
        <taxon>Insecta</taxon>
        <taxon>Pterygota</taxon>
        <taxon>Neoptera</taxon>
        <taxon>Endopterygota</taxon>
        <taxon>Lepidoptera</taxon>
        <taxon>Glossata</taxon>
        <taxon>Ditrysia</taxon>
        <taxon>Tineoidea</taxon>
        <taxon>Psychidae</taxon>
        <taxon>Oiketicinae</taxon>
        <taxon>Eumeta</taxon>
    </lineage>
</organism>
<dbReference type="SUPFAM" id="SSF53335">
    <property type="entry name" value="S-adenosyl-L-methionine-dependent methyltransferases"/>
    <property type="match status" value="1"/>
</dbReference>
<proteinExistence type="predicted"/>
<dbReference type="STRING" id="151549.A0A4C1WRD3"/>
<name>A0A4C1WRD3_EUMVA</name>
<dbReference type="PANTHER" id="PTHR12890">
    <property type="entry name" value="DREV PROTEIN"/>
    <property type="match status" value="1"/>
</dbReference>
<accession>A0A4C1WRD3</accession>
<dbReference type="PANTHER" id="PTHR12890:SF0">
    <property type="entry name" value="PROTEIN-L-HISTIDINE N-PROS-METHYLTRANSFERASE"/>
    <property type="match status" value="1"/>
</dbReference>
<sequence length="285" mass="31705">MHNDSVCKVKTSIKTRLNRSLIAGASAERLITDGFTTHYPLLSAAPPAPAAPPRDEDVLVAAPGHTVRALSPLRRWLGRGSMFVLSGAQAQRLLCVEGAPENQHGALLDLGAGDGAVSGRFAHLFERKYATEISASMRNVLSSKGYTILDADEWWRSSEDFSCVSMLNLLDRCIRPKSMLRQARAAMLTRPHAKMRLLIALVLPYKPYVEATPDHKPEERLPIEGTTVEEQACSFVQWMEASGWSLQAWTRVPYLCEGDFAQSYYWLDDTVFVFTPVPLENEKDV</sequence>
<comment type="caution">
    <text evidence="1">The sequence shown here is derived from an EMBL/GenBank/DDBJ whole genome shotgun (WGS) entry which is preliminary data.</text>
</comment>
<dbReference type="OrthoDB" id="199041at2759"/>
<dbReference type="AlphaFoldDB" id="A0A4C1WRD3"/>
<dbReference type="EMBL" id="BGZK01000607">
    <property type="protein sequence ID" value="GBP52667.1"/>
    <property type="molecule type" value="Genomic_DNA"/>
</dbReference>